<dbReference type="PANTHER" id="PTHR32322">
    <property type="entry name" value="INNER MEMBRANE TRANSPORTER"/>
    <property type="match status" value="1"/>
</dbReference>
<feature type="transmembrane region" description="Helical" evidence="6">
    <location>
        <begin position="237"/>
        <end position="258"/>
    </location>
</feature>
<dbReference type="Pfam" id="PF00892">
    <property type="entry name" value="EamA"/>
    <property type="match status" value="1"/>
</dbReference>
<dbReference type="InterPro" id="IPR050638">
    <property type="entry name" value="AA-Vitamin_Transporters"/>
</dbReference>
<keyword evidence="4 6" id="KW-1133">Transmembrane helix</keyword>
<dbReference type="InterPro" id="IPR000620">
    <property type="entry name" value="EamA_dom"/>
</dbReference>
<feature type="transmembrane region" description="Helical" evidence="6">
    <location>
        <begin position="203"/>
        <end position="225"/>
    </location>
</feature>
<name>A0A252ATL1_9PROT</name>
<evidence type="ECO:0000256" key="5">
    <source>
        <dbReference type="ARBA" id="ARBA00023136"/>
    </source>
</evidence>
<feature type="transmembrane region" description="Helical" evidence="6">
    <location>
        <begin position="293"/>
        <end position="313"/>
    </location>
</feature>
<dbReference type="RefSeq" id="WP_086659485.1">
    <property type="nucleotide sequence ID" value="NZ_JBJJWX010000002.1"/>
</dbReference>
<dbReference type="InterPro" id="IPR037185">
    <property type="entry name" value="EmrE-like"/>
</dbReference>
<evidence type="ECO:0000256" key="6">
    <source>
        <dbReference type="SAM" id="Phobius"/>
    </source>
</evidence>
<feature type="transmembrane region" description="Helical" evidence="6">
    <location>
        <begin position="128"/>
        <end position="150"/>
    </location>
</feature>
<evidence type="ECO:0000256" key="2">
    <source>
        <dbReference type="ARBA" id="ARBA00007362"/>
    </source>
</evidence>
<keyword evidence="5 6" id="KW-0472">Membrane</keyword>
<evidence type="ECO:0000256" key="4">
    <source>
        <dbReference type="ARBA" id="ARBA00022989"/>
    </source>
</evidence>
<evidence type="ECO:0000256" key="3">
    <source>
        <dbReference type="ARBA" id="ARBA00022692"/>
    </source>
</evidence>
<dbReference type="Proteomes" id="UP000194641">
    <property type="component" value="Unassembled WGS sequence"/>
</dbReference>
<accession>A0A252ATL1</accession>
<evidence type="ECO:0000256" key="1">
    <source>
        <dbReference type="ARBA" id="ARBA00004141"/>
    </source>
</evidence>
<protein>
    <submittedName>
        <fullName evidence="8">Multidrug DMT transporter permease</fullName>
    </submittedName>
</protein>
<reference evidence="9" key="1">
    <citation type="submission" date="2014-06" db="EMBL/GenBank/DDBJ databases">
        <authorList>
            <person name="Winans N.J."/>
            <person name="Newell P.D."/>
            <person name="Douglas A.E."/>
        </authorList>
    </citation>
    <scope>NUCLEOTIDE SEQUENCE [LARGE SCALE GENOMIC DNA]</scope>
</reference>
<comment type="subcellular location">
    <subcellularLocation>
        <location evidence="1">Membrane</location>
        <topology evidence="1">Multi-pass membrane protein</topology>
    </subcellularLocation>
</comment>
<sequence length="322" mass="34829">MSSSKTLLAGLANGVMAGALWGIVFLVPQLLGDFSPLQMAVGRYTLYGLLSFFMLAPRWRIASNSIGKAEWTALFWLSLLGNIIYYVLLAAAVPYIGGPATSLIIGFLPITVLLVASRDHDAVPLLKLMPPVLLSVLGIVLVVSSAWFKADPSSTTQGIRSVFDYCLGIACATGALLSWTAYSVMNSRWLMKRPGITGHDWSLLTGVVTGAQALVLGVPAFIIPGSTGYPAHSGADWFRFWGICAGVAVFSSIIGNGFWNKAARLLPLSLSGQMIVFETLFALFYSFLWERRWPTGTETCAMVFLVTGVLWCMSAHKRHAHS</sequence>
<dbReference type="GO" id="GO:0016020">
    <property type="term" value="C:membrane"/>
    <property type="evidence" value="ECO:0007669"/>
    <property type="project" value="UniProtKB-SubCell"/>
</dbReference>
<gene>
    <name evidence="8" type="ORF">HK17_07750</name>
</gene>
<proteinExistence type="inferred from homology"/>
<feature type="transmembrane region" description="Helical" evidence="6">
    <location>
        <begin position="265"/>
        <end position="287"/>
    </location>
</feature>
<evidence type="ECO:0000313" key="8">
    <source>
        <dbReference type="EMBL" id="OUI93417.1"/>
    </source>
</evidence>
<organism evidence="8 9">
    <name type="scientific">Acetobacter indonesiensis</name>
    <dbReference type="NCBI Taxonomy" id="104101"/>
    <lineage>
        <taxon>Bacteria</taxon>
        <taxon>Pseudomonadati</taxon>
        <taxon>Pseudomonadota</taxon>
        <taxon>Alphaproteobacteria</taxon>
        <taxon>Acetobacterales</taxon>
        <taxon>Acetobacteraceae</taxon>
        <taxon>Acetobacter</taxon>
    </lineage>
</organism>
<keyword evidence="3 6" id="KW-0812">Transmembrane</keyword>
<dbReference type="AlphaFoldDB" id="A0A252ATL1"/>
<dbReference type="PANTHER" id="PTHR32322:SF2">
    <property type="entry name" value="EAMA DOMAIN-CONTAINING PROTEIN"/>
    <property type="match status" value="1"/>
</dbReference>
<feature type="transmembrane region" description="Helical" evidence="6">
    <location>
        <begin position="44"/>
        <end position="61"/>
    </location>
</feature>
<feature type="transmembrane region" description="Helical" evidence="6">
    <location>
        <begin position="99"/>
        <end position="116"/>
    </location>
</feature>
<feature type="domain" description="EamA" evidence="7">
    <location>
        <begin position="10"/>
        <end position="143"/>
    </location>
</feature>
<feature type="transmembrane region" description="Helical" evidence="6">
    <location>
        <begin position="162"/>
        <end position="182"/>
    </location>
</feature>
<comment type="caution">
    <text evidence="8">The sequence shown here is derived from an EMBL/GenBank/DDBJ whole genome shotgun (WGS) entry which is preliminary data.</text>
</comment>
<comment type="similarity">
    <text evidence="2">Belongs to the EamA transporter family.</text>
</comment>
<dbReference type="EMBL" id="JOPA01000021">
    <property type="protein sequence ID" value="OUI93417.1"/>
    <property type="molecule type" value="Genomic_DNA"/>
</dbReference>
<feature type="transmembrane region" description="Helical" evidence="6">
    <location>
        <begin position="73"/>
        <end position="93"/>
    </location>
</feature>
<evidence type="ECO:0000259" key="7">
    <source>
        <dbReference type="Pfam" id="PF00892"/>
    </source>
</evidence>
<evidence type="ECO:0000313" key="9">
    <source>
        <dbReference type="Proteomes" id="UP000194641"/>
    </source>
</evidence>
<feature type="transmembrane region" description="Helical" evidence="6">
    <location>
        <begin position="7"/>
        <end position="32"/>
    </location>
</feature>
<dbReference type="SUPFAM" id="SSF103481">
    <property type="entry name" value="Multidrug resistance efflux transporter EmrE"/>
    <property type="match status" value="1"/>
</dbReference>